<evidence type="ECO:0000259" key="4">
    <source>
        <dbReference type="SMART" id="SM00656"/>
    </source>
</evidence>
<dbReference type="InterPro" id="IPR011050">
    <property type="entry name" value="Pectin_lyase_fold/virulence"/>
</dbReference>
<dbReference type="Gene3D" id="2.160.20.10">
    <property type="entry name" value="Single-stranded right-handed beta-helix, Pectin lyase-like"/>
    <property type="match status" value="1"/>
</dbReference>
<keyword evidence="1 2" id="KW-0456">Lyase</keyword>
<feature type="signal peptide" evidence="3">
    <location>
        <begin position="1"/>
        <end position="21"/>
    </location>
</feature>
<dbReference type="PANTHER" id="PTHR31683:SF18">
    <property type="entry name" value="PECTATE LYASE 21-RELATED"/>
    <property type="match status" value="1"/>
</dbReference>
<evidence type="ECO:0000256" key="2">
    <source>
        <dbReference type="RuleBase" id="RU361173"/>
    </source>
</evidence>
<dbReference type="InterPro" id="IPR012334">
    <property type="entry name" value="Pectin_lyas_fold"/>
</dbReference>
<dbReference type="Pfam" id="PF00544">
    <property type="entry name" value="Pectate_lyase_4"/>
    <property type="match status" value="1"/>
</dbReference>
<protein>
    <submittedName>
        <fullName evidence="5">Ig-like domain-containing protein</fullName>
    </submittedName>
</protein>
<dbReference type="Proteomes" id="UP000824246">
    <property type="component" value="Unassembled WGS sequence"/>
</dbReference>
<evidence type="ECO:0000256" key="3">
    <source>
        <dbReference type="SAM" id="SignalP"/>
    </source>
</evidence>
<reference evidence="5" key="2">
    <citation type="submission" date="2021-04" db="EMBL/GenBank/DDBJ databases">
        <authorList>
            <person name="Gilroy R."/>
        </authorList>
    </citation>
    <scope>NUCLEOTIDE SEQUENCE</scope>
    <source>
        <strain evidence="5">ChiHjej12B11-16260</strain>
    </source>
</reference>
<dbReference type="GO" id="GO:0030570">
    <property type="term" value="F:pectate lyase activity"/>
    <property type="evidence" value="ECO:0007669"/>
    <property type="project" value="InterPro"/>
</dbReference>
<feature type="domain" description="Pectate lyase" evidence="4">
    <location>
        <begin position="119"/>
        <end position="340"/>
    </location>
</feature>
<dbReference type="EMBL" id="DXFB01000135">
    <property type="protein sequence ID" value="HIX45588.1"/>
    <property type="molecule type" value="Genomic_DNA"/>
</dbReference>
<dbReference type="InterPro" id="IPR008972">
    <property type="entry name" value="Cupredoxin"/>
</dbReference>
<comment type="caution">
    <text evidence="5">The sequence shown here is derived from an EMBL/GenBank/DDBJ whole genome shotgun (WGS) entry which is preliminary data.</text>
</comment>
<dbReference type="InterPro" id="IPR002022">
    <property type="entry name" value="Pec_lyase"/>
</dbReference>
<proteinExistence type="inferred from homology"/>
<name>A0A9D1VRS5_9BACT</name>
<sequence>MRILPLTIGALLCAMTLPASAQLSEYDLNAPFGWATSSSLTQGDDYDLTGGGTDGRSITLTNKGGDMRSEIENAINNYDIIIFDGSKGDFTISQSIVLEGVKNKTFVGINGARLCTEFYITDEIKQALDEAGVKDASTSGGGGTLSNGEKVDEECEFLTRQTLIDLTNDESEMFRKAGLFHLSGCENLIFRNLKLVGPGPVDVGGNDLIAVIDGTTHCWFDHCEYTDGIDGNMDITVKSDFITVSWCTFSYTERAYNHMNTNLIGGDDTASKQGADNLNVTWANCMWGSGCDQRMPMARFGTIHIYNCYYNCSGNKVAINPRKDSEFLIENNYFASGVNIFSQTDAKAYVWHDNYFEGSYKPSNKGSVSIPYQYSLYDAREVADVVSNPDNGAGATLSDPLTIGALAPSSDATLRQLFVNGISVTLQEGIYHYSYALPSDAADINITATTSHSKATYQVTTPAIDELPATATIVVTAQDGTTQLTYTISLSQEIYIPSTSTSWIFDNWSEESKYDYNFSHDGLTVHATASKPVDFENAEEYRKTFADGNTYTKRLSLGGSGSTEYRSVSFTANAGDKITIYNTSASESNVRYLAISNGSDVVYSESNDMLVYTFTESGTYYVYSTNRGIRIYALVIEHAVPYTLIPANNSTDVSVASTDELSIDFGREITSVDMSKISIAPYLPLQEVGNNVGSTTLIFQPVTRNWLLDYSTVYTITVEAGAVTLASETGGADETNTAFAWTFTTEPIGSGIENAESDRTLTFDGTTLHSTSDDIVYVFNLQGMKVAESRYTIDMTRYASGIYIVRCGDKVLRIAKR</sequence>
<dbReference type="PANTHER" id="PTHR31683">
    <property type="entry name" value="PECTATE LYASE 18-RELATED"/>
    <property type="match status" value="1"/>
</dbReference>
<dbReference type="SUPFAM" id="SSF51126">
    <property type="entry name" value="Pectin lyase-like"/>
    <property type="match status" value="1"/>
</dbReference>
<evidence type="ECO:0000313" key="5">
    <source>
        <dbReference type="EMBL" id="HIX45588.1"/>
    </source>
</evidence>
<dbReference type="GO" id="GO:0005576">
    <property type="term" value="C:extracellular region"/>
    <property type="evidence" value="ECO:0007669"/>
    <property type="project" value="UniProtKB-SubCell"/>
</dbReference>
<accession>A0A9D1VRS5</accession>
<dbReference type="InterPro" id="IPR045032">
    <property type="entry name" value="PEL"/>
</dbReference>
<dbReference type="SUPFAM" id="SSF49503">
    <property type="entry name" value="Cupredoxins"/>
    <property type="match status" value="1"/>
</dbReference>
<keyword evidence="2" id="KW-0624">Polysaccharide degradation</keyword>
<dbReference type="AlphaFoldDB" id="A0A9D1VRS5"/>
<keyword evidence="3" id="KW-0732">Signal</keyword>
<comment type="subcellular location">
    <subcellularLocation>
        <location evidence="2">Secreted</location>
    </subcellularLocation>
</comment>
<feature type="chain" id="PRO_5038994801" evidence="3">
    <location>
        <begin position="22"/>
        <end position="817"/>
    </location>
</feature>
<evidence type="ECO:0000256" key="1">
    <source>
        <dbReference type="ARBA" id="ARBA00023239"/>
    </source>
</evidence>
<organism evidence="5 6">
    <name type="scientific">Candidatus Barnesiella excrementipullorum</name>
    <dbReference type="NCBI Taxonomy" id="2838479"/>
    <lineage>
        <taxon>Bacteria</taxon>
        <taxon>Pseudomonadati</taxon>
        <taxon>Bacteroidota</taxon>
        <taxon>Bacteroidia</taxon>
        <taxon>Bacteroidales</taxon>
        <taxon>Barnesiellaceae</taxon>
        <taxon>Barnesiella</taxon>
    </lineage>
</organism>
<dbReference type="SMART" id="SM00656">
    <property type="entry name" value="Amb_all"/>
    <property type="match status" value="1"/>
</dbReference>
<gene>
    <name evidence="5" type="ORF">H9982_05145</name>
</gene>
<keyword evidence="2" id="KW-0119">Carbohydrate metabolism</keyword>
<evidence type="ECO:0000313" key="6">
    <source>
        <dbReference type="Proteomes" id="UP000824246"/>
    </source>
</evidence>
<comment type="similarity">
    <text evidence="2">Belongs to the polysaccharide lyase 1 family.</text>
</comment>
<dbReference type="GO" id="GO:0000272">
    <property type="term" value="P:polysaccharide catabolic process"/>
    <property type="evidence" value="ECO:0007669"/>
    <property type="project" value="UniProtKB-KW"/>
</dbReference>
<reference evidence="5" key="1">
    <citation type="journal article" date="2021" name="PeerJ">
        <title>Extensive microbial diversity within the chicken gut microbiome revealed by metagenomics and culture.</title>
        <authorList>
            <person name="Gilroy R."/>
            <person name="Ravi A."/>
            <person name="Getino M."/>
            <person name="Pursley I."/>
            <person name="Horton D.L."/>
            <person name="Alikhan N.F."/>
            <person name="Baker D."/>
            <person name="Gharbi K."/>
            <person name="Hall N."/>
            <person name="Watson M."/>
            <person name="Adriaenssens E.M."/>
            <person name="Foster-Nyarko E."/>
            <person name="Jarju S."/>
            <person name="Secka A."/>
            <person name="Antonio M."/>
            <person name="Oren A."/>
            <person name="Chaudhuri R.R."/>
            <person name="La Ragione R."/>
            <person name="Hildebrand F."/>
            <person name="Pallen M.J."/>
        </authorList>
    </citation>
    <scope>NUCLEOTIDE SEQUENCE</scope>
    <source>
        <strain evidence="5">ChiHjej12B11-16260</strain>
    </source>
</reference>
<keyword evidence="2" id="KW-0964">Secreted</keyword>